<comment type="caution">
    <text evidence="2">The sequence shown here is derived from an EMBL/GenBank/DDBJ whole genome shotgun (WGS) entry which is preliminary data.</text>
</comment>
<dbReference type="OrthoDB" id="1919336at2759"/>
<accession>A0A643BRD1</accession>
<evidence type="ECO:0000313" key="3">
    <source>
        <dbReference type="Proteomes" id="UP000437017"/>
    </source>
</evidence>
<reference evidence="2 3" key="1">
    <citation type="journal article" date="2019" name="PLoS ONE">
        <title>Genomic analyses reveal an absence of contemporary introgressive admixture between fin whales and blue whales, despite known hybrids.</title>
        <authorList>
            <person name="Westbury M.V."/>
            <person name="Petersen B."/>
            <person name="Lorenzen E.D."/>
        </authorList>
    </citation>
    <scope>NUCLEOTIDE SEQUENCE [LARGE SCALE GENOMIC DNA]</scope>
    <source>
        <strain evidence="2">FinWhale-01</strain>
    </source>
</reference>
<proteinExistence type="predicted"/>
<dbReference type="EMBL" id="SGJD01005683">
    <property type="protein sequence ID" value="KAB0390310.1"/>
    <property type="molecule type" value="Genomic_DNA"/>
</dbReference>
<organism evidence="2 3">
    <name type="scientific">Balaenoptera physalus</name>
    <name type="common">Fin whale</name>
    <name type="synonym">Balaena physalus</name>
    <dbReference type="NCBI Taxonomy" id="9770"/>
    <lineage>
        <taxon>Eukaryota</taxon>
        <taxon>Metazoa</taxon>
        <taxon>Chordata</taxon>
        <taxon>Craniata</taxon>
        <taxon>Vertebrata</taxon>
        <taxon>Euteleostomi</taxon>
        <taxon>Mammalia</taxon>
        <taxon>Eutheria</taxon>
        <taxon>Laurasiatheria</taxon>
        <taxon>Artiodactyla</taxon>
        <taxon>Whippomorpha</taxon>
        <taxon>Cetacea</taxon>
        <taxon>Mysticeti</taxon>
        <taxon>Balaenopteridae</taxon>
        <taxon>Balaenoptera</taxon>
    </lineage>
</organism>
<dbReference type="AlphaFoldDB" id="A0A643BRD1"/>
<gene>
    <name evidence="2" type="ORF">E2I00_019631</name>
</gene>
<feature type="region of interest" description="Disordered" evidence="1">
    <location>
        <begin position="47"/>
        <end position="76"/>
    </location>
</feature>
<name>A0A643BRD1_BALPH</name>
<protein>
    <submittedName>
        <fullName evidence="2">Uncharacterized protein</fullName>
    </submittedName>
</protein>
<sequence>MKTCISYKGETKKNFTQKIKGEHLGLSIGDVAKNLGERKADVARKRVIKAEKSKKKKEDEEDEKGEEENDEEDDDE</sequence>
<evidence type="ECO:0000256" key="1">
    <source>
        <dbReference type="SAM" id="MobiDB-lite"/>
    </source>
</evidence>
<feature type="compositionally biased region" description="Acidic residues" evidence="1">
    <location>
        <begin position="59"/>
        <end position="76"/>
    </location>
</feature>
<evidence type="ECO:0000313" key="2">
    <source>
        <dbReference type="EMBL" id="KAB0390310.1"/>
    </source>
</evidence>
<dbReference type="Proteomes" id="UP000437017">
    <property type="component" value="Unassembled WGS sequence"/>
</dbReference>
<keyword evidence="3" id="KW-1185">Reference proteome</keyword>